<keyword evidence="8 10" id="KW-0675">Receptor</keyword>
<dbReference type="Pfam" id="PF00001">
    <property type="entry name" value="7tm_1"/>
    <property type="match status" value="1"/>
</dbReference>
<dbReference type="Proteomes" id="UP000887540">
    <property type="component" value="Unplaced"/>
</dbReference>
<dbReference type="AlphaFoldDB" id="A0A914CUJ2"/>
<evidence type="ECO:0000259" key="12">
    <source>
        <dbReference type="PROSITE" id="PS50262"/>
    </source>
</evidence>
<comment type="similarity">
    <text evidence="10">Belongs to the G-protein coupled receptor 1 family.</text>
</comment>
<dbReference type="PROSITE" id="PS00237">
    <property type="entry name" value="G_PROTEIN_RECEP_F1_1"/>
    <property type="match status" value="1"/>
</dbReference>
<evidence type="ECO:0000313" key="13">
    <source>
        <dbReference type="Proteomes" id="UP000887540"/>
    </source>
</evidence>
<evidence type="ECO:0000256" key="6">
    <source>
        <dbReference type="ARBA" id="ARBA00023136"/>
    </source>
</evidence>
<evidence type="ECO:0000256" key="1">
    <source>
        <dbReference type="ARBA" id="ARBA00004651"/>
    </source>
</evidence>
<feature type="transmembrane region" description="Helical" evidence="11">
    <location>
        <begin position="82"/>
        <end position="100"/>
    </location>
</feature>
<feature type="transmembrane region" description="Helical" evidence="11">
    <location>
        <begin position="121"/>
        <end position="142"/>
    </location>
</feature>
<feature type="transmembrane region" description="Helical" evidence="11">
    <location>
        <begin position="173"/>
        <end position="195"/>
    </location>
</feature>
<dbReference type="PANTHER" id="PTHR24248:SF125">
    <property type="entry name" value="DOPAMINE D2-LIKE RECEPTOR"/>
    <property type="match status" value="1"/>
</dbReference>
<proteinExistence type="inferred from homology"/>
<dbReference type="GO" id="GO:0005886">
    <property type="term" value="C:plasma membrane"/>
    <property type="evidence" value="ECO:0007669"/>
    <property type="project" value="UniProtKB-SubCell"/>
</dbReference>
<feature type="domain" description="G-protein coupled receptors family 1 profile" evidence="12">
    <location>
        <begin position="21"/>
        <end position="464"/>
    </location>
</feature>
<dbReference type="PROSITE" id="PS50262">
    <property type="entry name" value="G_PROTEIN_RECEP_F1_2"/>
    <property type="match status" value="1"/>
</dbReference>
<dbReference type="InterPro" id="IPR017452">
    <property type="entry name" value="GPCR_Rhodpsn_7TM"/>
</dbReference>
<feature type="transmembrane region" description="Helical" evidence="11">
    <location>
        <begin position="408"/>
        <end position="432"/>
    </location>
</feature>
<accession>A0A914CUJ2</accession>
<organism evidence="13 14">
    <name type="scientific">Acrobeloides nanus</name>
    <dbReference type="NCBI Taxonomy" id="290746"/>
    <lineage>
        <taxon>Eukaryota</taxon>
        <taxon>Metazoa</taxon>
        <taxon>Ecdysozoa</taxon>
        <taxon>Nematoda</taxon>
        <taxon>Chromadorea</taxon>
        <taxon>Rhabditida</taxon>
        <taxon>Tylenchina</taxon>
        <taxon>Cephalobomorpha</taxon>
        <taxon>Cephaloboidea</taxon>
        <taxon>Cephalobidae</taxon>
        <taxon>Acrobeloides</taxon>
    </lineage>
</organism>
<dbReference type="Gene3D" id="1.20.1070.10">
    <property type="entry name" value="Rhodopsin 7-helix transmembrane proteins"/>
    <property type="match status" value="2"/>
</dbReference>
<keyword evidence="9 10" id="KW-0807">Transducer</keyword>
<evidence type="ECO:0000256" key="8">
    <source>
        <dbReference type="ARBA" id="ARBA00023170"/>
    </source>
</evidence>
<keyword evidence="2" id="KW-1003">Cell membrane</keyword>
<dbReference type="GO" id="GO:0004930">
    <property type="term" value="F:G protein-coupled receptor activity"/>
    <property type="evidence" value="ECO:0007669"/>
    <property type="project" value="UniProtKB-KW"/>
</dbReference>
<keyword evidence="3 10" id="KW-0812">Transmembrane</keyword>
<evidence type="ECO:0000256" key="7">
    <source>
        <dbReference type="ARBA" id="ARBA00023157"/>
    </source>
</evidence>
<evidence type="ECO:0000256" key="3">
    <source>
        <dbReference type="ARBA" id="ARBA00022692"/>
    </source>
</evidence>
<name>A0A914CUJ2_9BILA</name>
<evidence type="ECO:0000256" key="4">
    <source>
        <dbReference type="ARBA" id="ARBA00022989"/>
    </source>
</evidence>
<keyword evidence="4 11" id="KW-1133">Transmembrane helix</keyword>
<keyword evidence="13" id="KW-1185">Reference proteome</keyword>
<reference evidence="14" key="1">
    <citation type="submission" date="2022-11" db="UniProtKB">
        <authorList>
            <consortium name="WormBaseParasite"/>
        </authorList>
    </citation>
    <scope>IDENTIFICATION</scope>
</reference>
<evidence type="ECO:0000256" key="11">
    <source>
        <dbReference type="SAM" id="Phobius"/>
    </source>
</evidence>
<dbReference type="InterPro" id="IPR000276">
    <property type="entry name" value="GPCR_Rhodpsn"/>
</dbReference>
<keyword evidence="5 10" id="KW-0297">G-protein coupled receptor</keyword>
<comment type="subcellular location">
    <subcellularLocation>
        <location evidence="1">Cell membrane</location>
        <topology evidence="1">Multi-pass membrane protein</topology>
    </subcellularLocation>
</comment>
<dbReference type="PANTHER" id="PTHR24248">
    <property type="entry name" value="ADRENERGIC RECEPTOR-RELATED G-PROTEIN COUPLED RECEPTOR"/>
    <property type="match status" value="1"/>
</dbReference>
<dbReference type="SUPFAM" id="SSF81321">
    <property type="entry name" value="Family A G protein-coupled receptor-like"/>
    <property type="match status" value="1"/>
</dbReference>
<evidence type="ECO:0000256" key="10">
    <source>
        <dbReference type="RuleBase" id="RU000688"/>
    </source>
</evidence>
<protein>
    <submittedName>
        <fullName evidence="14">G-protein coupled receptors family 1 profile domain-containing protein</fullName>
    </submittedName>
</protein>
<evidence type="ECO:0000256" key="2">
    <source>
        <dbReference type="ARBA" id="ARBA00022475"/>
    </source>
</evidence>
<feature type="transmembrane region" description="Helical" evidence="11">
    <location>
        <begin position="6"/>
        <end position="29"/>
    </location>
</feature>
<keyword evidence="7" id="KW-1015">Disulfide bond</keyword>
<dbReference type="WBParaSite" id="ACRNAN_scaffold1448.g8136.t1">
    <property type="protein sequence ID" value="ACRNAN_scaffold1448.g8136.t1"/>
    <property type="gene ID" value="ACRNAN_scaffold1448.g8136"/>
</dbReference>
<keyword evidence="6 11" id="KW-0472">Membrane</keyword>
<sequence length="464" mass="51966">MYSNLGAAGIFCSINLVVVCGNLFVLYVLVSQKSLHTSTNFIVLSLTVADFLLGIVVVPFAILQEFSHTWLFGDVWCKSWLALDVLLSTASIYNLLAISFDRYMAVRQPIKYRLISSSRMTKITISVVWIISALLAFPPLVYEHLDSTLDSTSLEKSNASRPTTCSPATSNDVYILFSAFVSFILPAVLMVFLNIRIFQTVAESRRLPVLPGKAVSSEDMSTLLRIHRGDAKNTATVTRCDYSKNGRRSTAVPQSLASNKLAQFQRSYSIVNEKSIRAKQSFISTRKQTVDTVISLDRFETDSVDSPTKIPLEECRQKLKNDHIDSRQKSITEPETMPIQGDIKAMLVQAPLKRTNSAIRKTVDASIWYPAIVTTLLAGKKTKKNAERLLLFPLLQASRNNIRTELRVARTIGVVVGCFTICWLPFTIIYILQAFKTCPVGECVPNWLFTFVFWLGYANSARKQ</sequence>
<evidence type="ECO:0000313" key="14">
    <source>
        <dbReference type="WBParaSite" id="ACRNAN_scaffold1448.g8136.t1"/>
    </source>
</evidence>
<feature type="transmembrane region" description="Helical" evidence="11">
    <location>
        <begin position="444"/>
        <end position="461"/>
    </location>
</feature>
<dbReference type="CDD" id="cd14967">
    <property type="entry name" value="7tmA_amine_R-like"/>
    <property type="match status" value="1"/>
</dbReference>
<evidence type="ECO:0000256" key="9">
    <source>
        <dbReference type="ARBA" id="ARBA00023224"/>
    </source>
</evidence>
<dbReference type="PRINTS" id="PR00237">
    <property type="entry name" value="GPCRRHODOPSN"/>
</dbReference>
<feature type="transmembrane region" description="Helical" evidence="11">
    <location>
        <begin position="41"/>
        <end position="62"/>
    </location>
</feature>
<evidence type="ECO:0000256" key="5">
    <source>
        <dbReference type="ARBA" id="ARBA00023040"/>
    </source>
</evidence>